<sequence length="139" mass="14821">MRLVLDTNVIVAAFRSRHGASNLLLRSADQGLITPLCSTALFLEYEAVLSRDVVREATGHTLADVGAVMAALAAIAEGVDISFRTRPMLADAADEMVLEAALNGEAEAIVTHNVKDFRPAQQLGMTVVPPGQIVRRLNA</sequence>
<organism evidence="2 3">
    <name type="scientific">Paracoccus alkanivorans</name>
    <dbReference type="NCBI Taxonomy" id="2116655"/>
    <lineage>
        <taxon>Bacteria</taxon>
        <taxon>Pseudomonadati</taxon>
        <taxon>Pseudomonadota</taxon>
        <taxon>Alphaproteobacteria</taxon>
        <taxon>Rhodobacterales</taxon>
        <taxon>Paracoccaceae</taxon>
        <taxon>Paracoccus</taxon>
    </lineage>
</organism>
<evidence type="ECO:0000259" key="1">
    <source>
        <dbReference type="Pfam" id="PF13470"/>
    </source>
</evidence>
<dbReference type="SUPFAM" id="SSF88723">
    <property type="entry name" value="PIN domain-like"/>
    <property type="match status" value="1"/>
</dbReference>
<dbReference type="AlphaFoldDB" id="A0A3M0M3V6"/>
<dbReference type="InterPro" id="IPR002716">
    <property type="entry name" value="PIN_dom"/>
</dbReference>
<dbReference type="PANTHER" id="PTHR34610">
    <property type="entry name" value="SSL7007 PROTEIN"/>
    <property type="match status" value="1"/>
</dbReference>
<gene>
    <name evidence="2" type="ORF">C9E81_22055</name>
</gene>
<comment type="caution">
    <text evidence="2">The sequence shown here is derived from an EMBL/GenBank/DDBJ whole genome shotgun (WGS) entry which is preliminary data.</text>
</comment>
<dbReference type="EMBL" id="QOKZ01000020">
    <property type="protein sequence ID" value="RMC30130.1"/>
    <property type="molecule type" value="Genomic_DNA"/>
</dbReference>
<keyword evidence="3" id="KW-1185">Reference proteome</keyword>
<accession>A0A3M0M3V6</accession>
<dbReference type="InterPro" id="IPR002850">
    <property type="entry name" value="PIN_toxin-like"/>
</dbReference>
<dbReference type="InterPro" id="IPR029060">
    <property type="entry name" value="PIN-like_dom_sf"/>
</dbReference>
<dbReference type="PANTHER" id="PTHR34610:SF3">
    <property type="entry name" value="SSL7007 PROTEIN"/>
    <property type="match status" value="1"/>
</dbReference>
<protein>
    <submittedName>
        <fullName evidence="2">Putative toxin-antitoxin system toxin component, PIN family</fullName>
    </submittedName>
</protein>
<dbReference type="OrthoDB" id="5243920at2"/>
<dbReference type="Gene3D" id="3.40.50.1010">
    <property type="entry name" value="5'-nuclease"/>
    <property type="match status" value="1"/>
</dbReference>
<dbReference type="Pfam" id="PF13470">
    <property type="entry name" value="PIN_3"/>
    <property type="match status" value="1"/>
</dbReference>
<evidence type="ECO:0000313" key="2">
    <source>
        <dbReference type="EMBL" id="RMC30130.1"/>
    </source>
</evidence>
<feature type="domain" description="PIN" evidence="1">
    <location>
        <begin position="2"/>
        <end position="115"/>
    </location>
</feature>
<dbReference type="Proteomes" id="UP000273516">
    <property type="component" value="Unassembled WGS sequence"/>
</dbReference>
<evidence type="ECO:0000313" key="3">
    <source>
        <dbReference type="Proteomes" id="UP000273516"/>
    </source>
</evidence>
<reference evidence="2 3" key="1">
    <citation type="submission" date="2018-07" db="EMBL/GenBank/DDBJ databases">
        <authorList>
            <person name="Zhang Y."/>
            <person name="Wang L."/>
            <person name="Ma S."/>
        </authorList>
    </citation>
    <scope>NUCLEOTIDE SEQUENCE [LARGE SCALE GENOMIC DNA]</scope>
    <source>
        <strain evidence="2 3">4-2</strain>
    </source>
</reference>
<dbReference type="NCBIfam" id="TIGR00305">
    <property type="entry name" value="putative toxin-antitoxin system toxin component, PIN family"/>
    <property type="match status" value="1"/>
</dbReference>
<proteinExistence type="predicted"/>
<dbReference type="CDD" id="cd09854">
    <property type="entry name" value="PIN_VapC-like"/>
    <property type="match status" value="1"/>
</dbReference>
<name>A0A3M0M3V6_9RHOB</name>